<organism evidence="10 11">
    <name type="scientific">Hoylesella saccharolytica F0055</name>
    <dbReference type="NCBI Taxonomy" id="1127699"/>
    <lineage>
        <taxon>Bacteria</taxon>
        <taxon>Pseudomonadati</taxon>
        <taxon>Bacteroidota</taxon>
        <taxon>Bacteroidia</taxon>
        <taxon>Bacteroidales</taxon>
        <taxon>Prevotellaceae</taxon>
        <taxon>Hoylesella</taxon>
    </lineage>
</organism>
<evidence type="ECO:0000256" key="5">
    <source>
        <dbReference type="SAM" id="MobiDB-lite"/>
    </source>
</evidence>
<dbReference type="CDD" id="cd06171">
    <property type="entry name" value="Sigma70_r4"/>
    <property type="match status" value="1"/>
</dbReference>
<dbReference type="HOGENOM" id="CLU_042247_0_0_10"/>
<sequence length="563" mass="64412">MIHTDIGKSEDAEVLEELYTAYAQKLLGVCRRYVKDGDVAQDILHDAFIIIFTSFGSLKNKTHPEGWMTTIVRNLCLKYLQSTGRQPLALSAVDTKTLPEEQPDNAEKISLDRLWTAIESLPKGHREVFKLAVLDGLSHKEIGRMLGIAPHSSSSQLSRAKKMLRQLLAHYRLLLLVPVLVAVYLYFNTSSESDDLTANKPAIIQQQPENRLQMARKQPVRRPEKAMSMHSKKGRGQLRVVAKRVEEKPSVVVAQNPIDSVSVASPVSNIHTDSLQRHWAASAETKDTLFRLPQMPAVQPVTWAANTSQPRKKKYRWTFNFGYSSHAVTNNPLYGQDYLSVIDYANGGATAKLYTWDDYTNYLNRNSLLLDSVEKARLTWIAINNYVSDGEMAGENVRHHRPRTFGLSLSKQLSPHWIFGTGLNYTRLKSELTSDYNKATLEKTQKIDYIGIPLRMTYRIWSKGRFNAYTTGGITFDIPIRSRLDKRYIITSDSSYVRSESLRTRCQWSVNWGVGVQYRLFKPFSFYVEPNVYYYFKDDSGIETYRTEHPFTIALPFGLRLTW</sequence>
<proteinExistence type="inferred from homology"/>
<protein>
    <submittedName>
        <fullName evidence="10">Sigma-70 region 2</fullName>
    </submittedName>
</protein>
<dbReference type="RefSeq" id="WP_009162058.1">
    <property type="nucleotide sequence ID" value="NZ_KB290980.1"/>
</dbReference>
<gene>
    <name evidence="10" type="ORF">HMPREF9151_00849</name>
</gene>
<comment type="caution">
    <text evidence="10">The sequence shown here is derived from an EMBL/GenBank/DDBJ whole genome shotgun (WGS) entry which is preliminary data.</text>
</comment>
<reference evidence="10 11" key="1">
    <citation type="submission" date="2012-05" db="EMBL/GenBank/DDBJ databases">
        <authorList>
            <person name="Weinstock G."/>
            <person name="Sodergren E."/>
            <person name="Lobos E.A."/>
            <person name="Fulton L."/>
            <person name="Fulton R."/>
            <person name="Courtney L."/>
            <person name="Fronick C."/>
            <person name="O'Laughlin M."/>
            <person name="Godfrey J."/>
            <person name="Wilson R.M."/>
            <person name="Miner T."/>
            <person name="Farmer C."/>
            <person name="Delehaunty K."/>
            <person name="Cordes M."/>
            <person name="Minx P."/>
            <person name="Tomlinson C."/>
            <person name="Chen J."/>
            <person name="Wollam A."/>
            <person name="Pepin K.H."/>
            <person name="Bhonagiri V."/>
            <person name="Zhang X."/>
            <person name="Suruliraj S."/>
            <person name="Warren W."/>
            <person name="Mitreva M."/>
            <person name="Mardis E.R."/>
            <person name="Wilson R.K."/>
        </authorList>
    </citation>
    <scope>NUCLEOTIDE SEQUENCE [LARGE SCALE GENOMIC DNA]</scope>
    <source>
        <strain evidence="10 11">F0055</strain>
    </source>
</reference>
<evidence type="ECO:0000259" key="7">
    <source>
        <dbReference type="Pfam" id="PF04542"/>
    </source>
</evidence>
<evidence type="ECO:0000259" key="9">
    <source>
        <dbReference type="Pfam" id="PF13568"/>
    </source>
</evidence>
<accession>L1NF19</accession>
<dbReference type="AlphaFoldDB" id="L1NF19"/>
<dbReference type="GO" id="GO:0003677">
    <property type="term" value="F:DNA binding"/>
    <property type="evidence" value="ECO:0007669"/>
    <property type="project" value="InterPro"/>
</dbReference>
<comment type="similarity">
    <text evidence="1">Belongs to the sigma-70 factor family. ECF subfamily.</text>
</comment>
<dbReference type="InterPro" id="IPR011250">
    <property type="entry name" value="OMP/PagP_B-barrel"/>
</dbReference>
<evidence type="ECO:0000259" key="8">
    <source>
        <dbReference type="Pfam" id="PF08281"/>
    </source>
</evidence>
<dbReference type="NCBIfam" id="TIGR02937">
    <property type="entry name" value="sigma70-ECF"/>
    <property type="match status" value="1"/>
</dbReference>
<dbReference type="InterPro" id="IPR025665">
    <property type="entry name" value="Beta-barrel_OMP_2"/>
</dbReference>
<feature type="domain" description="Outer membrane protein beta-barrel" evidence="9">
    <location>
        <begin position="404"/>
        <end position="528"/>
    </location>
</feature>
<keyword evidence="6" id="KW-0812">Transmembrane</keyword>
<evidence type="ECO:0000256" key="3">
    <source>
        <dbReference type="ARBA" id="ARBA00023082"/>
    </source>
</evidence>
<evidence type="ECO:0000256" key="4">
    <source>
        <dbReference type="ARBA" id="ARBA00023163"/>
    </source>
</evidence>
<feature type="transmembrane region" description="Helical" evidence="6">
    <location>
        <begin position="169"/>
        <end position="187"/>
    </location>
</feature>
<dbReference type="Pfam" id="PF13568">
    <property type="entry name" value="OMP_b-brl_2"/>
    <property type="match status" value="1"/>
</dbReference>
<dbReference type="Gene3D" id="1.10.1740.10">
    <property type="match status" value="1"/>
</dbReference>
<dbReference type="GO" id="GO:0016987">
    <property type="term" value="F:sigma factor activity"/>
    <property type="evidence" value="ECO:0007669"/>
    <property type="project" value="UniProtKB-KW"/>
</dbReference>
<dbReference type="PANTHER" id="PTHR43133">
    <property type="entry name" value="RNA POLYMERASE ECF-TYPE SIGMA FACTO"/>
    <property type="match status" value="1"/>
</dbReference>
<feature type="region of interest" description="Disordered" evidence="5">
    <location>
        <begin position="198"/>
        <end position="238"/>
    </location>
</feature>
<evidence type="ECO:0000256" key="2">
    <source>
        <dbReference type="ARBA" id="ARBA00023015"/>
    </source>
</evidence>
<dbReference type="Pfam" id="PF04542">
    <property type="entry name" value="Sigma70_r2"/>
    <property type="match status" value="1"/>
</dbReference>
<keyword evidence="6" id="KW-1133">Transmembrane helix</keyword>
<name>L1NF19_9BACT</name>
<dbReference type="EMBL" id="AMEP01000056">
    <property type="protein sequence ID" value="EKY02104.1"/>
    <property type="molecule type" value="Genomic_DNA"/>
</dbReference>
<evidence type="ECO:0000256" key="1">
    <source>
        <dbReference type="ARBA" id="ARBA00010641"/>
    </source>
</evidence>
<dbReference type="SUPFAM" id="SSF88946">
    <property type="entry name" value="Sigma2 domain of RNA polymerase sigma factors"/>
    <property type="match status" value="1"/>
</dbReference>
<keyword evidence="2" id="KW-0805">Transcription regulation</keyword>
<dbReference type="GO" id="GO:0006352">
    <property type="term" value="P:DNA-templated transcription initiation"/>
    <property type="evidence" value="ECO:0007669"/>
    <property type="project" value="InterPro"/>
</dbReference>
<dbReference type="PANTHER" id="PTHR43133:SF46">
    <property type="entry name" value="RNA POLYMERASE SIGMA-70 FACTOR ECF SUBFAMILY"/>
    <property type="match status" value="1"/>
</dbReference>
<dbReference type="InterPro" id="IPR007627">
    <property type="entry name" value="RNA_pol_sigma70_r2"/>
</dbReference>
<keyword evidence="6" id="KW-0472">Membrane</keyword>
<dbReference type="InterPro" id="IPR014284">
    <property type="entry name" value="RNA_pol_sigma-70_dom"/>
</dbReference>
<evidence type="ECO:0000256" key="6">
    <source>
        <dbReference type="SAM" id="Phobius"/>
    </source>
</evidence>
<feature type="domain" description="RNA polymerase sigma-70 region 2" evidence="7">
    <location>
        <begin position="18"/>
        <end position="85"/>
    </location>
</feature>
<dbReference type="Gene3D" id="2.40.160.20">
    <property type="match status" value="1"/>
</dbReference>
<evidence type="ECO:0000313" key="10">
    <source>
        <dbReference type="EMBL" id="EKY02104.1"/>
    </source>
</evidence>
<dbReference type="SUPFAM" id="SSF88659">
    <property type="entry name" value="Sigma3 and sigma4 domains of RNA polymerase sigma factors"/>
    <property type="match status" value="1"/>
</dbReference>
<keyword evidence="4" id="KW-0804">Transcription</keyword>
<dbReference type="Proteomes" id="UP000010433">
    <property type="component" value="Unassembled WGS sequence"/>
</dbReference>
<feature type="domain" description="RNA polymerase sigma factor 70 region 4 type 2" evidence="8">
    <location>
        <begin position="112"/>
        <end position="164"/>
    </location>
</feature>
<dbReference type="Gene3D" id="1.10.10.10">
    <property type="entry name" value="Winged helix-like DNA-binding domain superfamily/Winged helix DNA-binding domain"/>
    <property type="match status" value="1"/>
</dbReference>
<dbReference type="InterPro" id="IPR036388">
    <property type="entry name" value="WH-like_DNA-bd_sf"/>
</dbReference>
<keyword evidence="11" id="KW-1185">Reference proteome</keyword>
<dbReference type="OrthoDB" id="1056775at2"/>
<dbReference type="Pfam" id="PF08281">
    <property type="entry name" value="Sigma70_r4_2"/>
    <property type="match status" value="1"/>
</dbReference>
<dbReference type="InterPro" id="IPR013249">
    <property type="entry name" value="RNA_pol_sigma70_r4_t2"/>
</dbReference>
<keyword evidence="3" id="KW-0731">Sigma factor</keyword>
<dbReference type="InterPro" id="IPR039425">
    <property type="entry name" value="RNA_pol_sigma-70-like"/>
</dbReference>
<evidence type="ECO:0000313" key="11">
    <source>
        <dbReference type="Proteomes" id="UP000010433"/>
    </source>
</evidence>
<dbReference type="InterPro" id="IPR013325">
    <property type="entry name" value="RNA_pol_sigma_r2"/>
</dbReference>
<dbReference type="STRING" id="1127699.HMPREF9151_00849"/>
<dbReference type="SUPFAM" id="SSF56925">
    <property type="entry name" value="OMPA-like"/>
    <property type="match status" value="1"/>
</dbReference>
<dbReference type="InterPro" id="IPR013324">
    <property type="entry name" value="RNA_pol_sigma_r3/r4-like"/>
</dbReference>
<dbReference type="PATRIC" id="fig|1127699.3.peg.786"/>